<dbReference type="EMBL" id="CP086362">
    <property type="protein sequence ID" value="UNI23016.1"/>
    <property type="molecule type" value="Genomic_DNA"/>
</dbReference>
<dbReference type="RefSeq" id="XP_047846497.1">
    <property type="nucleotide sequence ID" value="XM_047990490.1"/>
</dbReference>
<organism evidence="1 2">
    <name type="scientific">Purpureocillium takamizusanense</name>
    <dbReference type="NCBI Taxonomy" id="2060973"/>
    <lineage>
        <taxon>Eukaryota</taxon>
        <taxon>Fungi</taxon>
        <taxon>Dikarya</taxon>
        <taxon>Ascomycota</taxon>
        <taxon>Pezizomycotina</taxon>
        <taxon>Sordariomycetes</taxon>
        <taxon>Hypocreomycetidae</taxon>
        <taxon>Hypocreales</taxon>
        <taxon>Ophiocordycipitaceae</taxon>
        <taxon>Purpureocillium</taxon>
    </lineage>
</organism>
<keyword evidence="2" id="KW-1185">Reference proteome</keyword>
<dbReference type="AlphaFoldDB" id="A0A9Q8VF48"/>
<reference evidence="1" key="1">
    <citation type="submission" date="2021-11" db="EMBL/GenBank/DDBJ databases">
        <title>Purpureocillium_takamizusanense_genome.</title>
        <authorList>
            <person name="Nguyen N.-H."/>
        </authorList>
    </citation>
    <scope>NUCLEOTIDE SEQUENCE</scope>
    <source>
        <strain evidence="1">PT3</strain>
    </source>
</reference>
<dbReference type="KEGG" id="ptkz:JDV02_008857"/>
<protein>
    <submittedName>
        <fullName evidence="1">Uncharacterized protein</fullName>
    </submittedName>
</protein>
<evidence type="ECO:0000313" key="1">
    <source>
        <dbReference type="EMBL" id="UNI23016.1"/>
    </source>
</evidence>
<name>A0A9Q8VF48_9HYPO</name>
<proteinExistence type="predicted"/>
<dbReference type="Proteomes" id="UP000829364">
    <property type="component" value="Chromosome 9"/>
</dbReference>
<evidence type="ECO:0000313" key="2">
    <source>
        <dbReference type="Proteomes" id="UP000829364"/>
    </source>
</evidence>
<dbReference type="OrthoDB" id="4777439at2759"/>
<gene>
    <name evidence="1" type="ORF">JDV02_008857</name>
</gene>
<accession>A0A9Q8VF48</accession>
<sequence>MERRRIHVFRWDTDMELIIMGNKTCFIVRSTEAYLADSPQLQERYLFLLEVARNFELDGHTVEDLYDWAVEPVLPVFRIIQPPMGEEPSFLHEYLFPTTLAYTLRADSGRLTAVPDEREIRSRFGVVLPVDSFSTWPCFHPREIQLVPPCSPAIGPPPSQTPNKVLMSDGTVAFLKLIHQGEKSILKRELETYAKSKPVPSATRCPSRVSKD</sequence>
<dbReference type="GeneID" id="72070802"/>